<sequence>MKSLLCTITLVVASLIGPTAFADTDLPSRRPDLLVENDLRNVLRRNVDLDDEAVDYRIVAGTVVLRGSVDNYRQRYRIGKDVKAIEGVDRVDNRLKIRPAGQAIETRVASSFTGASGRHHNESVRQASWVRGRILLLHNDHLILDRNGRERVEVVLDKDVDVRVAGDRVTTAALHRGMPVIVALEHSGSTPVAESVRLVMGR</sequence>
<dbReference type="Proteomes" id="UP000324479">
    <property type="component" value="Unassembled WGS sequence"/>
</dbReference>
<evidence type="ECO:0000256" key="1">
    <source>
        <dbReference type="SAM" id="SignalP"/>
    </source>
</evidence>
<keyword evidence="1" id="KW-0732">Signal</keyword>
<evidence type="ECO:0000313" key="3">
    <source>
        <dbReference type="EMBL" id="KAA5543045.1"/>
    </source>
</evidence>
<dbReference type="PROSITE" id="PS50914">
    <property type="entry name" value="BON"/>
    <property type="match status" value="1"/>
</dbReference>
<organism evidence="3 4">
    <name type="scientific">Roseiconus nitratireducens</name>
    <dbReference type="NCBI Taxonomy" id="2605748"/>
    <lineage>
        <taxon>Bacteria</taxon>
        <taxon>Pseudomonadati</taxon>
        <taxon>Planctomycetota</taxon>
        <taxon>Planctomycetia</taxon>
        <taxon>Pirellulales</taxon>
        <taxon>Pirellulaceae</taxon>
        <taxon>Roseiconus</taxon>
    </lineage>
</organism>
<feature type="signal peptide" evidence="1">
    <location>
        <begin position="1"/>
        <end position="22"/>
    </location>
</feature>
<dbReference type="RefSeq" id="WP_150076707.1">
    <property type="nucleotide sequence ID" value="NZ_VWOX01000006.1"/>
</dbReference>
<reference evidence="3 4" key="1">
    <citation type="submission" date="2019-08" db="EMBL/GenBank/DDBJ databases">
        <authorList>
            <person name="Dhanesh K."/>
            <person name="Kumar G."/>
            <person name="Sasikala C."/>
            <person name="Venkata Ramana C."/>
        </authorList>
    </citation>
    <scope>NUCLEOTIDE SEQUENCE [LARGE SCALE GENOMIC DNA]</scope>
    <source>
        <strain evidence="3 4">JC645</strain>
    </source>
</reference>
<dbReference type="Pfam" id="PF04972">
    <property type="entry name" value="BON"/>
    <property type="match status" value="1"/>
</dbReference>
<feature type="domain" description="BON" evidence="2">
    <location>
        <begin position="31"/>
        <end position="99"/>
    </location>
</feature>
<protein>
    <submittedName>
        <fullName evidence="3">BON domain-containing protein</fullName>
    </submittedName>
</protein>
<proteinExistence type="predicted"/>
<accession>A0A5M6DCZ5</accession>
<evidence type="ECO:0000313" key="4">
    <source>
        <dbReference type="Proteomes" id="UP000324479"/>
    </source>
</evidence>
<evidence type="ECO:0000259" key="2">
    <source>
        <dbReference type="PROSITE" id="PS50914"/>
    </source>
</evidence>
<gene>
    <name evidence="3" type="ORF">FYK55_12175</name>
</gene>
<keyword evidence="4" id="KW-1185">Reference proteome</keyword>
<dbReference type="EMBL" id="VWOX01000006">
    <property type="protein sequence ID" value="KAA5543045.1"/>
    <property type="molecule type" value="Genomic_DNA"/>
</dbReference>
<feature type="chain" id="PRO_5024365187" evidence="1">
    <location>
        <begin position="23"/>
        <end position="202"/>
    </location>
</feature>
<name>A0A5M6DCZ5_9BACT</name>
<dbReference type="Gene3D" id="3.30.1340.30">
    <property type="match status" value="1"/>
</dbReference>
<dbReference type="InterPro" id="IPR007055">
    <property type="entry name" value="BON_dom"/>
</dbReference>
<comment type="caution">
    <text evidence="3">The sequence shown here is derived from an EMBL/GenBank/DDBJ whole genome shotgun (WGS) entry which is preliminary data.</text>
</comment>
<dbReference type="AlphaFoldDB" id="A0A5M6DCZ5"/>